<dbReference type="InterPro" id="IPR017862">
    <property type="entry name" value="SKI-int_prot_SKIP"/>
</dbReference>
<feature type="compositionally biased region" description="Basic and acidic residues" evidence="4">
    <location>
        <begin position="386"/>
        <end position="398"/>
    </location>
</feature>
<dbReference type="AlphaFoldDB" id="A0A1E4SW68"/>
<feature type="compositionally biased region" description="Basic and acidic residues" evidence="4">
    <location>
        <begin position="228"/>
        <end position="237"/>
    </location>
</feature>
<evidence type="ECO:0000256" key="3">
    <source>
        <dbReference type="RuleBase" id="RU367140"/>
    </source>
</evidence>
<dbReference type="Proteomes" id="UP000094801">
    <property type="component" value="Unassembled WGS sequence"/>
</dbReference>
<dbReference type="GO" id="GO:0000398">
    <property type="term" value="P:mRNA splicing, via spliceosome"/>
    <property type="evidence" value="ECO:0007669"/>
    <property type="project" value="InterPro"/>
</dbReference>
<protein>
    <recommendedName>
        <fullName evidence="2 3">Pre-mRNA-processing protein 45</fullName>
    </recommendedName>
</protein>
<name>A0A1E4SW68_9ASCO</name>
<comment type="function">
    <text evidence="3">Involved in pre-mRNA splicing.</text>
</comment>
<gene>
    <name evidence="6" type="ORF">CANARDRAFT_29732</name>
</gene>
<keyword evidence="7" id="KW-1185">Reference proteome</keyword>
<keyword evidence="3" id="KW-0747">Spliceosome</keyword>
<dbReference type="GO" id="GO:0005681">
    <property type="term" value="C:spliceosomal complex"/>
    <property type="evidence" value="ECO:0007669"/>
    <property type="project" value="UniProtKB-UniRule"/>
</dbReference>
<keyword evidence="3" id="KW-0508">mRNA splicing</keyword>
<sequence length="404" mass="44864">MSDEVTKTAVTTNEAISKIIEAKLHGAKPTTINTGDKSDATYVRYTPTSVLDNSSGTASKQRIIKIVDKQVDPMLPPSFKIRKTPQGPSEAPVPILHEQSTAKLTNEDQKKWYIPPAVSNWKNTKGFTIAIDKRMAGVGVDADADVMSNNFGSLAEALENASKKAKEELKLRSKLKNDLESQRVLDNQERLNRIAMEARSGKRIGHTSNRLNANEEEEEDPTKLSAANERERARAERRRKAEKELRLGSMSTEYKVKLLARDQGRDISDRVALGIAKPNEGKKAMENRYDSRLFLNAAGANARHSEDQVYDSPLFAAQDAINDIYRARSGGTTGEDQESAAEEKLNRLGEEKRFESLSSGSADNSKRGAMQGPVTFETDNSSGEPSQEKRVYGLDERNTKRRHK</sequence>
<feature type="region of interest" description="Disordered" evidence="4">
    <location>
        <begin position="198"/>
        <end position="237"/>
    </location>
</feature>
<evidence type="ECO:0000256" key="4">
    <source>
        <dbReference type="SAM" id="MobiDB-lite"/>
    </source>
</evidence>
<evidence type="ECO:0000259" key="5">
    <source>
        <dbReference type="Pfam" id="PF02731"/>
    </source>
</evidence>
<feature type="region of interest" description="Disordered" evidence="4">
    <location>
        <begin position="328"/>
        <end position="404"/>
    </location>
</feature>
<evidence type="ECO:0000313" key="7">
    <source>
        <dbReference type="Proteomes" id="UP000094801"/>
    </source>
</evidence>
<dbReference type="InterPro" id="IPR004015">
    <property type="entry name" value="SKI-int_prot_SKIP_SNW-dom"/>
</dbReference>
<organism evidence="6 7">
    <name type="scientific">[Candida] arabinofermentans NRRL YB-2248</name>
    <dbReference type="NCBI Taxonomy" id="983967"/>
    <lineage>
        <taxon>Eukaryota</taxon>
        <taxon>Fungi</taxon>
        <taxon>Dikarya</taxon>
        <taxon>Ascomycota</taxon>
        <taxon>Saccharomycotina</taxon>
        <taxon>Pichiomycetes</taxon>
        <taxon>Pichiales</taxon>
        <taxon>Pichiaceae</taxon>
        <taxon>Ogataea</taxon>
        <taxon>Ogataea/Candida clade</taxon>
    </lineage>
</organism>
<dbReference type="EMBL" id="KV453861">
    <property type="protein sequence ID" value="ODV83746.1"/>
    <property type="molecule type" value="Genomic_DNA"/>
</dbReference>
<dbReference type="PANTHER" id="PTHR12096">
    <property type="entry name" value="NUCLEAR PROTEIN SKIP-RELATED"/>
    <property type="match status" value="1"/>
</dbReference>
<evidence type="ECO:0000256" key="2">
    <source>
        <dbReference type="ARBA" id="ARBA00022160"/>
    </source>
</evidence>
<dbReference type="Pfam" id="PF02731">
    <property type="entry name" value="SKIP_SNW"/>
    <property type="match status" value="1"/>
</dbReference>
<feature type="compositionally biased region" description="Basic and acidic residues" evidence="4">
    <location>
        <begin position="341"/>
        <end position="355"/>
    </location>
</feature>
<reference evidence="7" key="1">
    <citation type="submission" date="2016-04" db="EMBL/GenBank/DDBJ databases">
        <title>Comparative genomics of biotechnologically important yeasts.</title>
        <authorList>
            <consortium name="DOE Joint Genome Institute"/>
            <person name="Riley R."/>
            <person name="Haridas S."/>
            <person name="Wolfe K.H."/>
            <person name="Lopes M.R."/>
            <person name="Hittinger C.T."/>
            <person name="Goker M."/>
            <person name="Salamov A."/>
            <person name="Wisecaver J."/>
            <person name="Long T.M."/>
            <person name="Aerts A.L."/>
            <person name="Barry K."/>
            <person name="Choi C."/>
            <person name="Clum A."/>
            <person name="Coughlan A.Y."/>
            <person name="Deshpande S."/>
            <person name="Douglass A.P."/>
            <person name="Hanson S.J."/>
            <person name="Klenk H.-P."/>
            <person name="Labutti K."/>
            <person name="Lapidus A."/>
            <person name="Lindquist E."/>
            <person name="Lipzen A."/>
            <person name="Meier-Kolthoff J.P."/>
            <person name="Ohm R.A."/>
            <person name="Otillar R.P."/>
            <person name="Pangilinan J."/>
            <person name="Peng Y."/>
            <person name="Rokas A."/>
            <person name="Rosa C.A."/>
            <person name="Scheuner C."/>
            <person name="Sibirny A.A."/>
            <person name="Slot J.C."/>
            <person name="Stielow J.B."/>
            <person name="Sun H."/>
            <person name="Kurtzman C.P."/>
            <person name="Blackwell M."/>
            <person name="Grigoriev I.V."/>
            <person name="Jeffries T.W."/>
        </authorList>
    </citation>
    <scope>NUCLEOTIDE SEQUENCE [LARGE SCALE GENOMIC DNA]</scope>
    <source>
        <strain evidence="7">NRRL YB-2248</strain>
    </source>
</reference>
<accession>A0A1E4SW68</accession>
<comment type="similarity">
    <text evidence="1 3">Belongs to the SNW family.</text>
</comment>
<feature type="domain" description="SKI-interacting protein SKIP SNW" evidence="5">
    <location>
        <begin position="41"/>
        <end position="200"/>
    </location>
</feature>
<proteinExistence type="inferred from homology"/>
<evidence type="ECO:0000256" key="1">
    <source>
        <dbReference type="ARBA" id="ARBA00010197"/>
    </source>
</evidence>
<keyword evidence="3" id="KW-0507">mRNA processing</keyword>
<comment type="subunit">
    <text evidence="3">Associated with the spliceosome.</text>
</comment>
<evidence type="ECO:0000313" key="6">
    <source>
        <dbReference type="EMBL" id="ODV83746.1"/>
    </source>
</evidence>
<keyword evidence="3" id="KW-0539">Nucleus</keyword>
<comment type="subcellular location">
    <subcellularLocation>
        <location evidence="3">Nucleus</location>
    </subcellularLocation>
</comment>
<dbReference type="STRING" id="983967.A0A1E4SW68"/>
<dbReference type="OrthoDB" id="666364at2759"/>